<proteinExistence type="predicted"/>
<sequence length="194" mass="23188">MNHLIHLFTALLLLLQYHAAPAAYNSTPKHVVFNDGEDEEHLPWRFNRKLTWEDFKCVPVRNTEAVALTSTSLGITYKVKNRQFIYDINCAFAKQHSWGLMKTPYILAHEQGHFDITEIYARKLHQQLQDYRFNEKSFKQDISNIYQQIVKEKEACQERYDHETDHSRKKVRQEEWQVRIEALLEDTDGYRNYP</sequence>
<dbReference type="EMBL" id="FQUO01000014">
    <property type="protein sequence ID" value="SHF92920.1"/>
    <property type="molecule type" value="Genomic_DNA"/>
</dbReference>
<keyword evidence="1" id="KW-0732">Signal</keyword>
<evidence type="ECO:0000313" key="3">
    <source>
        <dbReference type="Proteomes" id="UP000184368"/>
    </source>
</evidence>
<organism evidence="2 3">
    <name type="scientific">Cnuella takakiae</name>
    <dbReference type="NCBI Taxonomy" id="1302690"/>
    <lineage>
        <taxon>Bacteria</taxon>
        <taxon>Pseudomonadati</taxon>
        <taxon>Bacteroidota</taxon>
        <taxon>Chitinophagia</taxon>
        <taxon>Chitinophagales</taxon>
        <taxon>Chitinophagaceae</taxon>
        <taxon>Cnuella</taxon>
    </lineage>
</organism>
<evidence type="ECO:0000256" key="1">
    <source>
        <dbReference type="SAM" id="SignalP"/>
    </source>
</evidence>
<gene>
    <name evidence="2" type="ORF">SAMN05444008_11481</name>
</gene>
<feature type="chain" id="PRO_5012793330" description="DUF922 domain-containing protein" evidence="1">
    <location>
        <begin position="23"/>
        <end position="194"/>
    </location>
</feature>
<dbReference type="OrthoDB" id="5431540at2"/>
<dbReference type="Proteomes" id="UP000184368">
    <property type="component" value="Unassembled WGS sequence"/>
</dbReference>
<name>A0A1M5FN15_9BACT</name>
<protein>
    <recommendedName>
        <fullName evidence="4">DUF922 domain-containing protein</fullName>
    </recommendedName>
</protein>
<keyword evidence="3" id="KW-1185">Reference proteome</keyword>
<dbReference type="InterPro" id="IPR010321">
    <property type="entry name" value="DUF922"/>
</dbReference>
<feature type="signal peptide" evidence="1">
    <location>
        <begin position="1"/>
        <end position="22"/>
    </location>
</feature>
<dbReference type="Pfam" id="PF06037">
    <property type="entry name" value="DUF922"/>
    <property type="match status" value="1"/>
</dbReference>
<reference evidence="2 3" key="1">
    <citation type="submission" date="2016-11" db="EMBL/GenBank/DDBJ databases">
        <authorList>
            <person name="Jaros S."/>
            <person name="Januszkiewicz K."/>
            <person name="Wedrychowicz H."/>
        </authorList>
    </citation>
    <scope>NUCLEOTIDE SEQUENCE [LARGE SCALE GENOMIC DNA]</scope>
    <source>
        <strain evidence="2 3">DSM 26897</strain>
    </source>
</reference>
<dbReference type="RefSeq" id="WP_073045670.1">
    <property type="nucleotide sequence ID" value="NZ_FQUO01000014.1"/>
</dbReference>
<dbReference type="STRING" id="1302690.BUE76_18805"/>
<evidence type="ECO:0000313" key="2">
    <source>
        <dbReference type="EMBL" id="SHF92920.1"/>
    </source>
</evidence>
<accession>A0A1M5FN15</accession>
<evidence type="ECO:0008006" key="4">
    <source>
        <dbReference type="Google" id="ProtNLM"/>
    </source>
</evidence>
<dbReference type="AlphaFoldDB" id="A0A1M5FN15"/>